<accession>A0A834WDF3</accession>
<protein>
    <submittedName>
        <fullName evidence="2">Uncharacterized protein</fullName>
    </submittedName>
</protein>
<sequence>MDRSHQWGLRPMSRRRPLTKALKGEGPATSLTKR</sequence>
<feature type="region of interest" description="Disordered" evidence="1">
    <location>
        <begin position="1"/>
        <end position="34"/>
    </location>
</feature>
<reference evidence="2" key="1">
    <citation type="submission" date="2020-09" db="EMBL/GenBank/DDBJ databases">
        <title>Genome-Enabled Discovery of Anthraquinone Biosynthesis in Senna tora.</title>
        <authorList>
            <person name="Kang S.-H."/>
            <person name="Pandey R.P."/>
            <person name="Lee C.-M."/>
            <person name="Sim J.-S."/>
            <person name="Jeong J.-T."/>
            <person name="Choi B.-S."/>
            <person name="Jung M."/>
            <person name="Ginzburg D."/>
            <person name="Zhao K."/>
            <person name="Won S.Y."/>
            <person name="Oh T.-J."/>
            <person name="Yu Y."/>
            <person name="Kim N.-H."/>
            <person name="Lee O.R."/>
            <person name="Lee T.-H."/>
            <person name="Bashyal P."/>
            <person name="Kim T.-S."/>
            <person name="Lee W.-H."/>
            <person name="Kawkins C."/>
            <person name="Kim C.-K."/>
            <person name="Kim J.S."/>
            <person name="Ahn B.O."/>
            <person name="Rhee S.Y."/>
            <person name="Sohng J.K."/>
        </authorList>
    </citation>
    <scope>NUCLEOTIDE SEQUENCE</scope>
    <source>
        <tissue evidence="2">Leaf</tissue>
    </source>
</reference>
<dbReference type="AlphaFoldDB" id="A0A834WDF3"/>
<evidence type="ECO:0000313" key="2">
    <source>
        <dbReference type="EMBL" id="KAF7813064.1"/>
    </source>
</evidence>
<gene>
    <name evidence="2" type="ORF">G2W53_034040</name>
</gene>
<keyword evidence="3" id="KW-1185">Reference proteome</keyword>
<dbReference type="Proteomes" id="UP000634136">
    <property type="component" value="Unassembled WGS sequence"/>
</dbReference>
<comment type="caution">
    <text evidence="2">The sequence shown here is derived from an EMBL/GenBank/DDBJ whole genome shotgun (WGS) entry which is preliminary data.</text>
</comment>
<proteinExistence type="predicted"/>
<name>A0A834WDF3_9FABA</name>
<evidence type="ECO:0000313" key="3">
    <source>
        <dbReference type="Proteomes" id="UP000634136"/>
    </source>
</evidence>
<evidence type="ECO:0000256" key="1">
    <source>
        <dbReference type="SAM" id="MobiDB-lite"/>
    </source>
</evidence>
<dbReference type="EMBL" id="JAAIUW010000010">
    <property type="protein sequence ID" value="KAF7813064.1"/>
    <property type="molecule type" value="Genomic_DNA"/>
</dbReference>
<organism evidence="2 3">
    <name type="scientific">Senna tora</name>
    <dbReference type="NCBI Taxonomy" id="362788"/>
    <lineage>
        <taxon>Eukaryota</taxon>
        <taxon>Viridiplantae</taxon>
        <taxon>Streptophyta</taxon>
        <taxon>Embryophyta</taxon>
        <taxon>Tracheophyta</taxon>
        <taxon>Spermatophyta</taxon>
        <taxon>Magnoliopsida</taxon>
        <taxon>eudicotyledons</taxon>
        <taxon>Gunneridae</taxon>
        <taxon>Pentapetalae</taxon>
        <taxon>rosids</taxon>
        <taxon>fabids</taxon>
        <taxon>Fabales</taxon>
        <taxon>Fabaceae</taxon>
        <taxon>Caesalpinioideae</taxon>
        <taxon>Cassia clade</taxon>
        <taxon>Senna</taxon>
    </lineage>
</organism>